<dbReference type="Gene3D" id="3.40.630.30">
    <property type="match status" value="1"/>
</dbReference>
<sequence length="362" mass="43202">MSFLIRDTLAECKDKVKNHQCSDPFFNYQFLSALQEADCLNKQSGWQANYFHHKNNSVVPFYEKNNSQGEFVFDYSWANAYFRYGMQYYPKIVLSVPFTPIEGNRIFCKDNEDGKETLKDFVKYINEGKFSSIHALFVSENQREIFSGENFIERTDCNYKWVNYGYKTFDDYLQKLKSRYRKNILKERNEIKKSNIFFELVESPNSQTWEEFYLFYALTYVRRGQQPYLNLDFFRKLSGTQPLVLFAKKNDEKIAAALFFVSDDTLYGRYWGSKDDIDYLHFETCYYQGIELAIKKNVSFFDPGIQGQHKLKRGFEPVLNKSYHWIKNEEFRKAISNFCKDESKHINQYYLNAKNALPFKNE</sequence>
<dbReference type="EMBL" id="SHBE01000015">
    <property type="protein sequence ID" value="RZO25537.1"/>
    <property type="molecule type" value="Genomic_DNA"/>
</dbReference>
<dbReference type="InterPro" id="IPR007434">
    <property type="entry name" value="FemAB-like"/>
</dbReference>
<reference evidence="1 2" key="1">
    <citation type="submission" date="2019-02" db="EMBL/GenBank/DDBJ databases">
        <title>Prokaryotic population dynamics and viral predation in marine succession experiment using metagenomics: the confinement effect.</title>
        <authorList>
            <person name="Haro-Moreno J.M."/>
            <person name="Rodriguez-Valera F."/>
            <person name="Lopez-Perez M."/>
        </authorList>
    </citation>
    <scope>NUCLEOTIDE SEQUENCE [LARGE SCALE GENOMIC DNA]</scope>
    <source>
        <strain evidence="1">MED-G159</strain>
    </source>
</reference>
<comment type="caution">
    <text evidence="1">The sequence shown here is derived from an EMBL/GenBank/DDBJ whole genome shotgun (WGS) entry which is preliminary data.</text>
</comment>
<proteinExistence type="predicted"/>
<dbReference type="InterPro" id="IPR016181">
    <property type="entry name" value="Acyl_CoA_acyltransferase"/>
</dbReference>
<organism evidence="1 2">
    <name type="scientific">SAR86 cluster bacterium</name>
    <dbReference type="NCBI Taxonomy" id="2030880"/>
    <lineage>
        <taxon>Bacteria</taxon>
        <taxon>Pseudomonadati</taxon>
        <taxon>Pseudomonadota</taxon>
        <taxon>Gammaproteobacteria</taxon>
        <taxon>SAR86 cluster</taxon>
    </lineage>
</organism>
<dbReference type="AlphaFoldDB" id="A0A520MWC8"/>
<evidence type="ECO:0000313" key="1">
    <source>
        <dbReference type="EMBL" id="RZO25537.1"/>
    </source>
</evidence>
<evidence type="ECO:0000313" key="2">
    <source>
        <dbReference type="Proteomes" id="UP000315825"/>
    </source>
</evidence>
<gene>
    <name evidence="1" type="ORF">EVA92_04900</name>
</gene>
<evidence type="ECO:0008006" key="3">
    <source>
        <dbReference type="Google" id="ProtNLM"/>
    </source>
</evidence>
<dbReference type="PANTHER" id="PTHR47017">
    <property type="entry name" value="ACYL-COA"/>
    <property type="match status" value="1"/>
</dbReference>
<dbReference type="Proteomes" id="UP000315825">
    <property type="component" value="Unassembled WGS sequence"/>
</dbReference>
<dbReference type="Pfam" id="PF04339">
    <property type="entry name" value="FemAB_like"/>
    <property type="match status" value="1"/>
</dbReference>
<dbReference type="SUPFAM" id="SSF55729">
    <property type="entry name" value="Acyl-CoA N-acyltransferases (Nat)"/>
    <property type="match status" value="1"/>
</dbReference>
<dbReference type="PANTHER" id="PTHR47017:SF1">
    <property type="entry name" value="ACYL-COA"/>
    <property type="match status" value="1"/>
</dbReference>
<protein>
    <recommendedName>
        <fullName evidence="3">GNAT family N-acetyltransferase</fullName>
    </recommendedName>
</protein>
<accession>A0A520MWC8</accession>
<name>A0A520MWC8_9GAMM</name>